<keyword evidence="3" id="KW-0456">Lyase</keyword>
<evidence type="ECO:0000313" key="5">
    <source>
        <dbReference type="EMBL" id="OAH58430.1"/>
    </source>
</evidence>
<accession>A0A177KYJ9</accession>
<dbReference type="GO" id="GO:0005737">
    <property type="term" value="C:cytoplasm"/>
    <property type="evidence" value="ECO:0007669"/>
    <property type="project" value="TreeGrafter"/>
</dbReference>
<dbReference type="EMBL" id="LQWZ01000009">
    <property type="protein sequence ID" value="OAH58430.1"/>
    <property type="molecule type" value="Genomic_DNA"/>
</dbReference>
<sequence>MKVNKLKEKINRNQSVFGMFVSIPHPIMIELIGHAEFDFVIIDYEHASTNMETIEEMVRAAELVNITPLVRISKVDRNEILKVLDCGAQGIVIPHVQHKEQVEKAVHYAYYHPIGMRSLNSGRPGVFAKYSLNDYIAKANEEIMIVPMIESLEGIHESESILSSPHVSFVLEGAADLSQSLSVPWETDHPEVQRHLEELYEVSKRCKVPYAIVSRNHHNHKKWAEKGTKIFVLGDERGTAFRAYMEKLADYRNITGGLYESLYKENNT</sequence>
<dbReference type="PANTHER" id="PTHR30502">
    <property type="entry name" value="2-KETO-3-DEOXY-L-RHAMNONATE ALDOLASE"/>
    <property type="match status" value="1"/>
</dbReference>
<evidence type="ECO:0000256" key="3">
    <source>
        <dbReference type="ARBA" id="ARBA00023239"/>
    </source>
</evidence>
<evidence type="ECO:0000313" key="6">
    <source>
        <dbReference type="Proteomes" id="UP000077271"/>
    </source>
</evidence>
<evidence type="ECO:0000259" key="4">
    <source>
        <dbReference type="Pfam" id="PF03328"/>
    </source>
</evidence>
<dbReference type="PANTHER" id="PTHR30502:SF0">
    <property type="entry name" value="PHOSPHOENOLPYRUVATE CARBOXYLASE FAMILY PROTEIN"/>
    <property type="match status" value="1"/>
</dbReference>
<dbReference type="GO" id="GO:0016832">
    <property type="term" value="F:aldehyde-lyase activity"/>
    <property type="evidence" value="ECO:0007669"/>
    <property type="project" value="TreeGrafter"/>
</dbReference>
<comment type="similarity">
    <text evidence="1">Belongs to the HpcH/HpaI aldolase family.</text>
</comment>
<gene>
    <name evidence="5" type="ORF">AWH48_17755</name>
</gene>
<dbReference type="InterPro" id="IPR040442">
    <property type="entry name" value="Pyrv_kinase-like_dom_sf"/>
</dbReference>
<dbReference type="InterPro" id="IPR015813">
    <property type="entry name" value="Pyrv/PenolPyrv_kinase-like_dom"/>
</dbReference>
<dbReference type="Pfam" id="PF03328">
    <property type="entry name" value="HpcH_HpaI"/>
    <property type="match status" value="1"/>
</dbReference>
<dbReference type="OrthoDB" id="86160at2"/>
<proteinExistence type="inferred from homology"/>
<dbReference type="Gene3D" id="3.20.20.60">
    <property type="entry name" value="Phosphoenolpyruvate-binding domains"/>
    <property type="match status" value="1"/>
</dbReference>
<reference evidence="5 6" key="1">
    <citation type="submission" date="2016-01" db="EMBL/GenBank/DDBJ databases">
        <title>Investigation of taxonomic status of Bacillus aminovorans.</title>
        <authorList>
            <person name="Verma A."/>
            <person name="Pal Y."/>
            <person name="Krishnamurthi S."/>
        </authorList>
    </citation>
    <scope>NUCLEOTIDE SEQUENCE [LARGE SCALE GENOMIC DNA]</scope>
    <source>
        <strain evidence="5 6">DSM 4337</strain>
    </source>
</reference>
<dbReference type="RefSeq" id="WP_018393542.1">
    <property type="nucleotide sequence ID" value="NZ_LQWZ01000009.1"/>
</dbReference>
<keyword evidence="2" id="KW-0479">Metal-binding</keyword>
<dbReference type="GO" id="GO:0046872">
    <property type="term" value="F:metal ion binding"/>
    <property type="evidence" value="ECO:0007669"/>
    <property type="project" value="UniProtKB-KW"/>
</dbReference>
<organism evidence="5 6">
    <name type="scientific">Domibacillus aminovorans</name>
    <dbReference type="NCBI Taxonomy" id="29332"/>
    <lineage>
        <taxon>Bacteria</taxon>
        <taxon>Bacillati</taxon>
        <taxon>Bacillota</taxon>
        <taxon>Bacilli</taxon>
        <taxon>Bacillales</taxon>
        <taxon>Bacillaceae</taxon>
        <taxon>Domibacillus</taxon>
    </lineage>
</organism>
<evidence type="ECO:0000256" key="2">
    <source>
        <dbReference type="ARBA" id="ARBA00022723"/>
    </source>
</evidence>
<name>A0A177KYJ9_9BACI</name>
<protein>
    <submittedName>
        <fullName evidence="5">Siderophore biosynthesis protein SbnG</fullName>
    </submittedName>
</protein>
<dbReference type="AlphaFoldDB" id="A0A177KYJ9"/>
<dbReference type="InterPro" id="IPR005000">
    <property type="entry name" value="Aldolase/citrate-lyase_domain"/>
</dbReference>
<dbReference type="InterPro" id="IPR050251">
    <property type="entry name" value="HpcH-HpaI_aldolase"/>
</dbReference>
<dbReference type="Proteomes" id="UP000077271">
    <property type="component" value="Unassembled WGS sequence"/>
</dbReference>
<comment type="caution">
    <text evidence="5">The sequence shown here is derived from an EMBL/GenBank/DDBJ whole genome shotgun (WGS) entry which is preliminary data.</text>
</comment>
<feature type="domain" description="HpcH/HpaI aldolase/citrate lyase" evidence="4">
    <location>
        <begin position="17"/>
        <end position="237"/>
    </location>
</feature>
<dbReference type="SUPFAM" id="SSF51621">
    <property type="entry name" value="Phosphoenolpyruvate/pyruvate domain"/>
    <property type="match status" value="1"/>
</dbReference>
<evidence type="ECO:0000256" key="1">
    <source>
        <dbReference type="ARBA" id="ARBA00005568"/>
    </source>
</evidence>